<evidence type="ECO:0000313" key="3">
    <source>
        <dbReference type="Proteomes" id="UP000199601"/>
    </source>
</evidence>
<keyword evidence="2" id="KW-0449">Lipoprotein</keyword>
<dbReference type="InterPro" id="IPR038232">
    <property type="entry name" value="PknH-like_Extracell_sf"/>
</dbReference>
<accession>A0A0U1DB48</accession>
<organism evidence="2 3">
    <name type="scientific">Mycobacterium europaeum</name>
    <dbReference type="NCBI Taxonomy" id="761804"/>
    <lineage>
        <taxon>Bacteria</taxon>
        <taxon>Bacillati</taxon>
        <taxon>Actinomycetota</taxon>
        <taxon>Actinomycetes</taxon>
        <taxon>Mycobacteriales</taxon>
        <taxon>Mycobacteriaceae</taxon>
        <taxon>Mycobacterium</taxon>
        <taxon>Mycobacterium simiae complex</taxon>
    </lineage>
</organism>
<dbReference type="InterPro" id="IPR026954">
    <property type="entry name" value="PknH-like_Extracell"/>
</dbReference>
<keyword evidence="3" id="KW-1185">Reference proteome</keyword>
<dbReference type="RefSeq" id="WP_208859343.1">
    <property type="nucleotide sequence ID" value="NZ_CTEC01000001.1"/>
</dbReference>
<gene>
    <name evidence="2" type="primary">lppR_1</name>
    <name evidence="2" type="ORF">BN000_02481</name>
</gene>
<dbReference type="Pfam" id="PF14032">
    <property type="entry name" value="PknH_C"/>
    <property type="match status" value="1"/>
</dbReference>
<reference evidence="3" key="1">
    <citation type="submission" date="2015-03" db="EMBL/GenBank/DDBJ databases">
        <authorList>
            <person name="Urmite Genomes"/>
        </authorList>
    </citation>
    <scope>NUCLEOTIDE SEQUENCE [LARGE SCALE GENOMIC DNA]</scope>
    <source>
        <strain evidence="3">CSUR P1344</strain>
    </source>
</reference>
<evidence type="ECO:0000313" key="2">
    <source>
        <dbReference type="EMBL" id="CQD11820.1"/>
    </source>
</evidence>
<name>A0A0U1DB48_9MYCO</name>
<dbReference type="Proteomes" id="UP000199601">
    <property type="component" value="Unassembled WGS sequence"/>
</dbReference>
<sequence length="238" mass="24442">MLVAGCSATVGGVAQRAPASTPRSVGGQTIQRVLLGRSALSRIVKQPLTLDPESPPLVGGPESLRGNGSAWPGNCMGVAVLLQDGAYRSSDVKGVALETWRPAAKSAPVTRVQEGVVSLAKAADANALFEKLSQEWRSCDGKVLNPSGGSFGLEVKISDVQVASSVSAATVSMGFNLASPLAESIPAGRALGVRDNCLIEVEVDYINTFGPLSQGPGDVNSSALDIAQVMRDKVTALS</sequence>
<feature type="domain" description="PknH-like extracellular" evidence="1">
    <location>
        <begin position="27"/>
        <end position="233"/>
    </location>
</feature>
<dbReference type="Gene3D" id="3.40.1000.70">
    <property type="entry name" value="PknH-like extracellular domain"/>
    <property type="match status" value="1"/>
</dbReference>
<dbReference type="EMBL" id="CTEC01000001">
    <property type="protein sequence ID" value="CQD11820.1"/>
    <property type="molecule type" value="Genomic_DNA"/>
</dbReference>
<evidence type="ECO:0000259" key="1">
    <source>
        <dbReference type="Pfam" id="PF14032"/>
    </source>
</evidence>
<proteinExistence type="predicted"/>
<dbReference type="AlphaFoldDB" id="A0A0U1DB48"/>
<protein>
    <submittedName>
        <fullName evidence="2">Lipoprotein LppR</fullName>
    </submittedName>
</protein>